<accession>A0AAD1UTN1</accession>
<gene>
    <name evidence="1" type="ORF">ECRASSUSDP1_LOCUS12615</name>
</gene>
<proteinExistence type="predicted"/>
<dbReference type="Proteomes" id="UP001295684">
    <property type="component" value="Unassembled WGS sequence"/>
</dbReference>
<sequence length="286" mass="32014">METYKSEEQETLSHEASLIKSLSLSDPLSSSLSNSISSEITFQNLSISITPLLTAPYFSLDDSNTAAFLAPLRKRLTSQLAPLHKTHSVGITHVTLRDTIPSYSKALFRCFSLVHGVQPHSEIRPNLLGDGCGIPSLIELINLKIPAKFLLKLLKVSTCVNNLAIKRCNLEISSQLEVDKGQFGSKNRSITHIELVAVKDEFSKPIFKGSKKGPALLRYFAVQLQNCNSILIKSDTTVMNTQCIPDWTITRIIKKKKMRYIIYSCRRNTKLLDQRVKKKPKACLVQ</sequence>
<dbReference type="AlphaFoldDB" id="A0AAD1UTN1"/>
<keyword evidence="2" id="KW-1185">Reference proteome</keyword>
<dbReference type="EMBL" id="CAMPGE010012525">
    <property type="protein sequence ID" value="CAI2371295.1"/>
    <property type="molecule type" value="Genomic_DNA"/>
</dbReference>
<evidence type="ECO:0000313" key="1">
    <source>
        <dbReference type="EMBL" id="CAI2371295.1"/>
    </source>
</evidence>
<organism evidence="1 2">
    <name type="scientific">Euplotes crassus</name>
    <dbReference type="NCBI Taxonomy" id="5936"/>
    <lineage>
        <taxon>Eukaryota</taxon>
        <taxon>Sar</taxon>
        <taxon>Alveolata</taxon>
        <taxon>Ciliophora</taxon>
        <taxon>Intramacronucleata</taxon>
        <taxon>Spirotrichea</taxon>
        <taxon>Hypotrichia</taxon>
        <taxon>Euplotida</taxon>
        <taxon>Euplotidae</taxon>
        <taxon>Moneuplotes</taxon>
    </lineage>
</organism>
<evidence type="ECO:0000313" key="2">
    <source>
        <dbReference type="Proteomes" id="UP001295684"/>
    </source>
</evidence>
<protein>
    <submittedName>
        <fullName evidence="1">Uncharacterized protein</fullName>
    </submittedName>
</protein>
<comment type="caution">
    <text evidence="1">The sequence shown here is derived from an EMBL/GenBank/DDBJ whole genome shotgun (WGS) entry which is preliminary data.</text>
</comment>
<name>A0AAD1UTN1_EUPCR</name>
<reference evidence="1" key="1">
    <citation type="submission" date="2023-07" db="EMBL/GenBank/DDBJ databases">
        <authorList>
            <consortium name="AG Swart"/>
            <person name="Singh M."/>
            <person name="Singh A."/>
            <person name="Seah K."/>
            <person name="Emmerich C."/>
        </authorList>
    </citation>
    <scope>NUCLEOTIDE SEQUENCE</scope>
    <source>
        <strain evidence="1">DP1</strain>
    </source>
</reference>